<dbReference type="SUPFAM" id="SSF53448">
    <property type="entry name" value="Nucleotide-diphospho-sugar transferases"/>
    <property type="match status" value="1"/>
</dbReference>
<comment type="caution">
    <text evidence="1">The sequence shown here is derived from an EMBL/GenBank/DDBJ whole genome shotgun (WGS) entry which is preliminary data.</text>
</comment>
<dbReference type="Proteomes" id="UP000220353">
    <property type="component" value="Unassembled WGS sequence"/>
</dbReference>
<protein>
    <recommendedName>
        <fullName evidence="3">MobA-like NTP transferase domain-containing protein</fullName>
    </recommendedName>
</protein>
<name>A0A2A6LNA0_RHIFR</name>
<dbReference type="Gene3D" id="3.90.550.10">
    <property type="entry name" value="Spore Coat Polysaccharide Biosynthesis Protein SpsA, Chain A"/>
    <property type="match status" value="1"/>
</dbReference>
<accession>A0A2A6LNA0</accession>
<proteinExistence type="predicted"/>
<evidence type="ECO:0000313" key="1">
    <source>
        <dbReference type="EMBL" id="PDT43726.1"/>
    </source>
</evidence>
<organism evidence="1 2">
    <name type="scientific">Rhizobium fredii</name>
    <name type="common">Sinorhizobium fredii</name>
    <dbReference type="NCBI Taxonomy" id="380"/>
    <lineage>
        <taxon>Bacteria</taxon>
        <taxon>Pseudomonadati</taxon>
        <taxon>Pseudomonadota</taxon>
        <taxon>Alphaproteobacteria</taxon>
        <taxon>Hyphomicrobiales</taxon>
        <taxon>Rhizobiaceae</taxon>
        <taxon>Sinorhizobium/Ensifer group</taxon>
        <taxon>Sinorhizobium</taxon>
    </lineage>
</organism>
<evidence type="ECO:0000313" key="2">
    <source>
        <dbReference type="Proteomes" id="UP000220353"/>
    </source>
</evidence>
<dbReference type="RefSeq" id="WP_097588200.1">
    <property type="nucleotide sequence ID" value="NZ_NWTC01000073.1"/>
</dbReference>
<sequence length="248" mass="27181">MREVQSLAIVITDPRQTISTWKKRFSAALGIVGGTSVLRRLLSQLAHAGVPRTMVLARGTTGDIARNFGDKLDGMELCLRALPKPNAGRLVDAATIAEVAYVGGDVLVFTENVVIDFELIDRLLRSQDRNIAVVSKSQGRPSLRVLADDALRLTAILPELPPSQKFASADPNLMGVYKFDSAFVRAIARNRRHRTHDDLEFFETALGIHANPIHIMCAEPHRVKMVNDAVDLAAANFALSRSDQLTYG</sequence>
<evidence type="ECO:0008006" key="3">
    <source>
        <dbReference type="Google" id="ProtNLM"/>
    </source>
</evidence>
<dbReference type="AlphaFoldDB" id="A0A2A6LNA0"/>
<reference evidence="1 2" key="1">
    <citation type="submission" date="2017-09" db="EMBL/GenBank/DDBJ databases">
        <title>Comparative genomics of rhizobia isolated from Phaseolus vulgaris in China.</title>
        <authorList>
            <person name="Tong W."/>
        </authorList>
    </citation>
    <scope>NUCLEOTIDE SEQUENCE [LARGE SCALE GENOMIC DNA]</scope>
    <source>
        <strain evidence="1 2">PCH1</strain>
    </source>
</reference>
<dbReference type="InterPro" id="IPR029044">
    <property type="entry name" value="Nucleotide-diphossugar_trans"/>
</dbReference>
<gene>
    <name evidence="1" type="ORF">CO661_33510</name>
</gene>
<dbReference type="EMBL" id="NWTC01000073">
    <property type="protein sequence ID" value="PDT43726.1"/>
    <property type="molecule type" value="Genomic_DNA"/>
</dbReference>